<comment type="function">
    <text evidence="1">Essential for recycling GMP and indirectly, cGMP.</text>
</comment>
<dbReference type="Pfam" id="PF00625">
    <property type="entry name" value="Guanylate_kin"/>
    <property type="match status" value="1"/>
</dbReference>
<evidence type="ECO:0000256" key="4">
    <source>
        <dbReference type="ARBA" id="ARBA00022777"/>
    </source>
</evidence>
<dbReference type="GO" id="GO:0016301">
    <property type="term" value="F:kinase activity"/>
    <property type="evidence" value="ECO:0007669"/>
    <property type="project" value="UniProtKB-KW"/>
</dbReference>
<dbReference type="EMBL" id="JAMZFW010000011">
    <property type="protein sequence ID" value="MCP1102466.1"/>
    <property type="molecule type" value="Genomic_DNA"/>
</dbReference>
<dbReference type="PROSITE" id="PS00856">
    <property type="entry name" value="GUANYLATE_KINASE_1"/>
    <property type="match status" value="1"/>
</dbReference>
<dbReference type="InterPro" id="IPR008145">
    <property type="entry name" value="GK/Ca_channel_bsu"/>
</dbReference>
<name>A0ABT1E9F5_9FIRM</name>
<keyword evidence="4 7" id="KW-0418">Kinase</keyword>
<feature type="domain" description="Guanylate kinase-like" evidence="6">
    <location>
        <begin position="2"/>
        <end position="191"/>
    </location>
</feature>
<dbReference type="PANTHER" id="PTHR23117">
    <property type="entry name" value="GUANYLATE KINASE-RELATED"/>
    <property type="match status" value="1"/>
</dbReference>
<dbReference type="RefSeq" id="WP_262066252.1">
    <property type="nucleotide sequence ID" value="NZ_JAMXOD010000011.1"/>
</dbReference>
<gene>
    <name evidence="7" type="ORF">NK125_08580</name>
</gene>
<evidence type="ECO:0000256" key="3">
    <source>
        <dbReference type="ARBA" id="ARBA00022679"/>
    </source>
</evidence>
<comment type="catalytic activity">
    <reaction evidence="5">
        <text>GMP + ATP = GDP + ADP</text>
        <dbReference type="Rhea" id="RHEA:20780"/>
        <dbReference type="ChEBI" id="CHEBI:30616"/>
        <dbReference type="ChEBI" id="CHEBI:58115"/>
        <dbReference type="ChEBI" id="CHEBI:58189"/>
        <dbReference type="ChEBI" id="CHEBI:456216"/>
        <dbReference type="EC" id="2.7.4.8"/>
    </reaction>
</comment>
<evidence type="ECO:0000256" key="2">
    <source>
        <dbReference type="ARBA" id="ARBA00005790"/>
    </source>
</evidence>
<protein>
    <submittedName>
        <fullName evidence="7">Guanylate kinase</fullName>
    </submittedName>
</protein>
<organism evidence="7 8">
    <name type="scientific">Aequitasia blattaphilus</name>
    <dbReference type="NCBI Taxonomy" id="2949332"/>
    <lineage>
        <taxon>Bacteria</taxon>
        <taxon>Bacillati</taxon>
        <taxon>Bacillota</taxon>
        <taxon>Clostridia</taxon>
        <taxon>Lachnospirales</taxon>
        <taxon>Lachnospiraceae</taxon>
        <taxon>Aequitasia</taxon>
    </lineage>
</organism>
<sequence>MNKLFYIMGKSATGKDSLYKHIKEEIPSLKTVVPYTTRPIREGEKDGEEYYFVTEEDFKKFKEEGRMIEQRAYHTVHGVWRYATVDDGQIDLNKGNYLMIGTLESYQKMKEYYGEKNILPLYIEVEDGERLIRSIEREKRQNVPKYAETCRRFLADEQDFSKENLEQAGITRKFTNDNIRKVLDEITEVIVNGEL</sequence>
<dbReference type="InterPro" id="IPR008144">
    <property type="entry name" value="Guanylate_kin-like_dom"/>
</dbReference>
<evidence type="ECO:0000256" key="5">
    <source>
        <dbReference type="ARBA" id="ARBA00048594"/>
    </source>
</evidence>
<dbReference type="PANTHER" id="PTHR23117:SF13">
    <property type="entry name" value="GUANYLATE KINASE"/>
    <property type="match status" value="1"/>
</dbReference>
<dbReference type="PROSITE" id="PS50052">
    <property type="entry name" value="GUANYLATE_KINASE_2"/>
    <property type="match status" value="1"/>
</dbReference>
<evidence type="ECO:0000313" key="8">
    <source>
        <dbReference type="Proteomes" id="UP001523566"/>
    </source>
</evidence>
<comment type="caution">
    <text evidence="7">The sequence shown here is derived from an EMBL/GenBank/DDBJ whole genome shotgun (WGS) entry which is preliminary data.</text>
</comment>
<dbReference type="Proteomes" id="UP001523566">
    <property type="component" value="Unassembled WGS sequence"/>
</dbReference>
<proteinExistence type="inferred from homology"/>
<dbReference type="SUPFAM" id="SSF52540">
    <property type="entry name" value="P-loop containing nucleoside triphosphate hydrolases"/>
    <property type="match status" value="1"/>
</dbReference>
<reference evidence="7 8" key="1">
    <citation type="journal article" date="2022" name="Genome Biol. Evol.">
        <title>Host diet, physiology and behaviors set the stage for Lachnospiraceae cladogenesis.</title>
        <authorList>
            <person name="Vera-Ponce De Leon A."/>
            <person name="Schneider M."/>
            <person name="Jahnes B.C."/>
            <person name="Sadowski V."/>
            <person name="Camuy-Velez L.A."/>
            <person name="Duan J."/>
            <person name="Sabree Z.L."/>
        </authorList>
    </citation>
    <scope>NUCLEOTIDE SEQUENCE [LARGE SCALE GENOMIC DNA]</scope>
    <source>
        <strain evidence="7 8">PAL113</strain>
    </source>
</reference>
<dbReference type="Gene3D" id="3.40.50.300">
    <property type="entry name" value="P-loop containing nucleotide triphosphate hydrolases"/>
    <property type="match status" value="1"/>
</dbReference>
<evidence type="ECO:0000256" key="1">
    <source>
        <dbReference type="ARBA" id="ARBA00003531"/>
    </source>
</evidence>
<keyword evidence="8" id="KW-1185">Reference proteome</keyword>
<evidence type="ECO:0000259" key="6">
    <source>
        <dbReference type="PROSITE" id="PS50052"/>
    </source>
</evidence>
<keyword evidence="3" id="KW-0808">Transferase</keyword>
<dbReference type="InterPro" id="IPR027417">
    <property type="entry name" value="P-loop_NTPase"/>
</dbReference>
<accession>A0ABT1E9F5</accession>
<comment type="similarity">
    <text evidence="2">Belongs to the guanylate kinase family.</text>
</comment>
<evidence type="ECO:0000313" key="7">
    <source>
        <dbReference type="EMBL" id="MCP1102466.1"/>
    </source>
</evidence>
<dbReference type="SMART" id="SM00072">
    <property type="entry name" value="GuKc"/>
    <property type="match status" value="1"/>
</dbReference>
<dbReference type="InterPro" id="IPR020590">
    <property type="entry name" value="Guanylate_kinase_CS"/>
</dbReference>